<evidence type="ECO:0000313" key="13">
    <source>
        <dbReference type="EMBL" id="SVA99155.1"/>
    </source>
</evidence>
<dbReference type="GO" id="GO:0016717">
    <property type="term" value="F:oxidoreductase activity, acting on paired donors, with oxidation of a pair of donors resulting in the reduction of molecular oxygen to two molecules of water"/>
    <property type="evidence" value="ECO:0007669"/>
    <property type="project" value="InterPro"/>
</dbReference>
<evidence type="ECO:0000256" key="8">
    <source>
        <dbReference type="ARBA" id="ARBA00023098"/>
    </source>
</evidence>
<keyword evidence="7" id="KW-0408">Iron</keyword>
<keyword evidence="2" id="KW-0444">Lipid biosynthesis</keyword>
<dbReference type="PRINTS" id="PR00075">
    <property type="entry name" value="FACDDSATRASE"/>
</dbReference>
<keyword evidence="6" id="KW-0560">Oxidoreductase</keyword>
<evidence type="ECO:0000256" key="7">
    <source>
        <dbReference type="ARBA" id="ARBA00023004"/>
    </source>
</evidence>
<feature type="transmembrane region" description="Helical" evidence="11">
    <location>
        <begin position="114"/>
        <end position="143"/>
    </location>
</feature>
<dbReference type="InterPro" id="IPR015876">
    <property type="entry name" value="Acyl-CoA_DS"/>
</dbReference>
<name>A0A382AC96_9ZZZZ</name>
<dbReference type="EMBL" id="UINC01024792">
    <property type="protein sequence ID" value="SVA99155.1"/>
    <property type="molecule type" value="Genomic_DNA"/>
</dbReference>
<evidence type="ECO:0000256" key="6">
    <source>
        <dbReference type="ARBA" id="ARBA00023002"/>
    </source>
</evidence>
<keyword evidence="3 11" id="KW-0812">Transmembrane</keyword>
<proteinExistence type="predicted"/>
<gene>
    <name evidence="13" type="ORF">METZ01_LOCUS152009</name>
</gene>
<dbReference type="PANTHER" id="PTHR11351:SF31">
    <property type="entry name" value="DESATURASE 1, ISOFORM A-RELATED"/>
    <property type="match status" value="1"/>
</dbReference>
<evidence type="ECO:0000256" key="4">
    <source>
        <dbReference type="ARBA" id="ARBA00022832"/>
    </source>
</evidence>
<dbReference type="AlphaFoldDB" id="A0A382AC96"/>
<feature type="domain" description="Fatty acid desaturase" evidence="12">
    <location>
        <begin position="5"/>
        <end position="207"/>
    </location>
</feature>
<dbReference type="GO" id="GO:0016020">
    <property type="term" value="C:membrane"/>
    <property type="evidence" value="ECO:0007669"/>
    <property type="project" value="UniProtKB-SubCell"/>
</dbReference>
<dbReference type="InterPro" id="IPR005804">
    <property type="entry name" value="FA_desaturase_dom"/>
</dbReference>
<keyword evidence="8" id="KW-0443">Lipid metabolism</keyword>
<keyword evidence="9 11" id="KW-0472">Membrane</keyword>
<evidence type="ECO:0000256" key="10">
    <source>
        <dbReference type="ARBA" id="ARBA00023160"/>
    </source>
</evidence>
<keyword evidence="4" id="KW-0276">Fatty acid metabolism</keyword>
<dbReference type="GO" id="GO:0006633">
    <property type="term" value="P:fatty acid biosynthetic process"/>
    <property type="evidence" value="ECO:0007669"/>
    <property type="project" value="UniProtKB-KW"/>
</dbReference>
<evidence type="ECO:0000259" key="12">
    <source>
        <dbReference type="Pfam" id="PF00487"/>
    </source>
</evidence>
<comment type="subcellular location">
    <subcellularLocation>
        <location evidence="1">Membrane</location>
        <topology evidence="1">Multi-pass membrane protein</topology>
    </subcellularLocation>
</comment>
<dbReference type="Pfam" id="PF00487">
    <property type="entry name" value="FA_desaturase"/>
    <property type="match status" value="1"/>
</dbReference>
<evidence type="ECO:0000256" key="3">
    <source>
        <dbReference type="ARBA" id="ARBA00022692"/>
    </source>
</evidence>
<reference evidence="13" key="1">
    <citation type="submission" date="2018-05" db="EMBL/GenBank/DDBJ databases">
        <authorList>
            <person name="Lanie J.A."/>
            <person name="Ng W.-L."/>
            <person name="Kazmierczak K.M."/>
            <person name="Andrzejewski T.M."/>
            <person name="Davidsen T.M."/>
            <person name="Wayne K.J."/>
            <person name="Tettelin H."/>
            <person name="Glass J.I."/>
            <person name="Rusch D."/>
            <person name="Podicherti R."/>
            <person name="Tsui H.-C.T."/>
            <person name="Winkler M.E."/>
        </authorList>
    </citation>
    <scope>NUCLEOTIDE SEQUENCE</scope>
</reference>
<accession>A0A382AC96</accession>
<evidence type="ECO:0000256" key="1">
    <source>
        <dbReference type="ARBA" id="ARBA00004141"/>
    </source>
</evidence>
<dbReference type="PANTHER" id="PTHR11351">
    <property type="entry name" value="ACYL-COA DESATURASE"/>
    <property type="match status" value="1"/>
</dbReference>
<feature type="transmembrane region" description="Helical" evidence="11">
    <location>
        <begin position="6"/>
        <end position="25"/>
    </location>
</feature>
<protein>
    <recommendedName>
        <fullName evidence="12">Fatty acid desaturase domain-containing protein</fullName>
    </recommendedName>
</protein>
<evidence type="ECO:0000256" key="11">
    <source>
        <dbReference type="SAM" id="Phobius"/>
    </source>
</evidence>
<sequence length="222" mass="26265">MFLAALGWWSVIGCVGISAGFHRYLSHKAYKTHPWFEKISLFLGSLAMGGSPLAWAGAHRMHHAYTDKELDPHSPIQKDWWKIYIHYWGRIQVDKRFIADLLKNKTVMWIHRHYFSIITFWALGLTLIDPLLLIFGFCIPAVYAFHAYGQINAWCHMFGYRTYNTKDHSYNNFLANLITWGEGWHNNHHNKPTKWQFGERWWEFDPAATLIKLVKKDDKYSY</sequence>
<organism evidence="13">
    <name type="scientific">marine metagenome</name>
    <dbReference type="NCBI Taxonomy" id="408172"/>
    <lineage>
        <taxon>unclassified sequences</taxon>
        <taxon>metagenomes</taxon>
        <taxon>ecological metagenomes</taxon>
    </lineage>
</organism>
<evidence type="ECO:0000256" key="5">
    <source>
        <dbReference type="ARBA" id="ARBA00022989"/>
    </source>
</evidence>
<keyword evidence="5 11" id="KW-1133">Transmembrane helix</keyword>
<keyword evidence="10" id="KW-0275">Fatty acid biosynthesis</keyword>
<dbReference type="CDD" id="cd03505">
    <property type="entry name" value="Delta9-FADS-like"/>
    <property type="match status" value="1"/>
</dbReference>
<evidence type="ECO:0000256" key="2">
    <source>
        <dbReference type="ARBA" id="ARBA00022516"/>
    </source>
</evidence>
<evidence type="ECO:0000256" key="9">
    <source>
        <dbReference type="ARBA" id="ARBA00023136"/>
    </source>
</evidence>